<dbReference type="Pfam" id="PF19583">
    <property type="entry name" value="ODP"/>
    <property type="match status" value="1"/>
</dbReference>
<reference evidence="2" key="1">
    <citation type="submission" date="2022-05" db="EMBL/GenBank/DDBJ databases">
        <title>Metagenome Sequencing of an Archaeal-Dominated Microbial Community from a Hot Spring at the Los Azufres Geothermal Field, Mexico.</title>
        <authorList>
            <person name="Marin-Paredes R."/>
            <person name="Martinez-Romero E."/>
            <person name="Servin-Garciduenas L.E."/>
        </authorList>
    </citation>
    <scope>NUCLEOTIDE SEQUENCE</scope>
    <source>
        <strain evidence="2">AZ1-454</strain>
    </source>
</reference>
<name>A0AAE3FLZ0_9CREN</name>
<evidence type="ECO:0000313" key="2">
    <source>
        <dbReference type="EMBL" id="MCL7344304.1"/>
    </source>
</evidence>
<gene>
    <name evidence="2" type="ORF">TQ35_007010</name>
</gene>
<proteinExistence type="predicted"/>
<organism evidence="2">
    <name type="scientific">Candidatus Aramenus sulfurataquae</name>
    <dbReference type="NCBI Taxonomy" id="1326980"/>
    <lineage>
        <taxon>Archaea</taxon>
        <taxon>Thermoproteota</taxon>
        <taxon>Thermoprotei</taxon>
        <taxon>Sulfolobales</taxon>
        <taxon>Sulfolobaceae</taxon>
        <taxon>Candidatus Aramenus</taxon>
    </lineage>
</organism>
<dbReference type="InterPro" id="IPR045761">
    <property type="entry name" value="ODP_dom"/>
</dbReference>
<dbReference type="EMBL" id="JZWS02000006">
    <property type="protein sequence ID" value="MCL7344304.1"/>
    <property type="molecule type" value="Genomic_DNA"/>
</dbReference>
<feature type="domain" description="ODP" evidence="1">
    <location>
        <begin position="18"/>
        <end position="67"/>
    </location>
</feature>
<comment type="caution">
    <text evidence="2">The sequence shown here is derived from an EMBL/GenBank/DDBJ whole genome shotgun (WGS) entry which is preliminary data.</text>
</comment>
<evidence type="ECO:0000259" key="1">
    <source>
        <dbReference type="Pfam" id="PF19583"/>
    </source>
</evidence>
<dbReference type="AlphaFoldDB" id="A0AAE3FLZ0"/>
<sequence>MVRSRRVGARERHPNKPVLKAEGDKGVLLDPGGYFVFERVYENAKEFVKPENVVSILYFHQDPDVIG</sequence>
<protein>
    <recommendedName>
        <fullName evidence="1">ODP domain-containing protein</fullName>
    </recommendedName>
</protein>
<accession>A0AAE3FLZ0</accession>